<dbReference type="InterPro" id="IPR003115">
    <property type="entry name" value="ParB_N"/>
</dbReference>
<evidence type="ECO:0000259" key="2">
    <source>
        <dbReference type="SMART" id="SM00470"/>
    </source>
</evidence>
<dbReference type="GO" id="GO:0007059">
    <property type="term" value="P:chromosome segregation"/>
    <property type="evidence" value="ECO:0007669"/>
    <property type="project" value="TreeGrafter"/>
</dbReference>
<organism evidence="3 4">
    <name type="scientific">Dorea formicigenerans</name>
    <dbReference type="NCBI Taxonomy" id="39486"/>
    <lineage>
        <taxon>Bacteria</taxon>
        <taxon>Bacillati</taxon>
        <taxon>Bacillota</taxon>
        <taxon>Clostridia</taxon>
        <taxon>Lachnospirales</taxon>
        <taxon>Lachnospiraceae</taxon>
        <taxon>Dorea</taxon>
    </lineage>
</organism>
<dbReference type="RefSeq" id="WP_117650309.1">
    <property type="nucleotide sequence ID" value="NZ_QSQQ01000015.1"/>
</dbReference>
<dbReference type="InterPro" id="IPR004437">
    <property type="entry name" value="ParB/RepB/Spo0J"/>
</dbReference>
<evidence type="ECO:0000256" key="1">
    <source>
        <dbReference type="ARBA" id="ARBA00006295"/>
    </source>
</evidence>
<name>A0A3E4MAB2_9FIRM</name>
<dbReference type="Proteomes" id="UP000261208">
    <property type="component" value="Unassembled WGS sequence"/>
</dbReference>
<dbReference type="GO" id="GO:0003677">
    <property type="term" value="F:DNA binding"/>
    <property type="evidence" value="ECO:0007669"/>
    <property type="project" value="InterPro"/>
</dbReference>
<protein>
    <submittedName>
        <fullName evidence="3">ParB/RepB/Spo0J family partition protein</fullName>
    </submittedName>
</protein>
<dbReference type="PANTHER" id="PTHR33375">
    <property type="entry name" value="CHROMOSOME-PARTITIONING PROTEIN PARB-RELATED"/>
    <property type="match status" value="1"/>
</dbReference>
<dbReference type="CDD" id="cd16407">
    <property type="entry name" value="ParB_N_like"/>
    <property type="match status" value="1"/>
</dbReference>
<evidence type="ECO:0000313" key="4">
    <source>
        <dbReference type="Proteomes" id="UP000261208"/>
    </source>
</evidence>
<gene>
    <name evidence="3" type="ORF">DXD10_11615</name>
</gene>
<dbReference type="Gene3D" id="1.10.10.2830">
    <property type="match status" value="1"/>
</dbReference>
<dbReference type="InterPro" id="IPR036086">
    <property type="entry name" value="ParB/Sulfiredoxin_sf"/>
</dbReference>
<evidence type="ECO:0000313" key="3">
    <source>
        <dbReference type="EMBL" id="RGK46465.1"/>
    </source>
</evidence>
<comment type="caution">
    <text evidence="3">The sequence shown here is derived from an EMBL/GenBank/DDBJ whole genome shotgun (WGS) entry which is preliminary data.</text>
</comment>
<sequence>MKSRSASKITLTSYDDLLGGAATLEDVREVAIDELHSFTDHPFKVKDDEEMKELVESVKAQGILTALLVRPLKKGGYEIISGHRRKHAAELAGLKQVPVIVREMDKDSAVQAMVDSNLQRENILPSEKAFAYRMKLEAVKHQGVSGANSAKKVGKSSNDSSRQVYRYIRLTYLMNTLLKAVDENIIKLQTGEQLSYLSIIEQEMVEEVHDSTGKYPSLEQAKQLRKHREEKTLTKEIVRLLIIGEPKKKRTITLKQDDINKYFPPDYDEQKMRNIICQLLEEWSNQNH</sequence>
<accession>A0A3E4MAB2</accession>
<comment type="similarity">
    <text evidence="1">Belongs to the ParB family.</text>
</comment>
<dbReference type="Pfam" id="PF02195">
    <property type="entry name" value="ParB_N"/>
    <property type="match status" value="1"/>
</dbReference>
<reference evidence="3 4" key="1">
    <citation type="submission" date="2018-08" db="EMBL/GenBank/DDBJ databases">
        <title>A genome reference for cultivated species of the human gut microbiota.</title>
        <authorList>
            <person name="Zou Y."/>
            <person name="Xue W."/>
            <person name="Luo G."/>
        </authorList>
    </citation>
    <scope>NUCLEOTIDE SEQUENCE [LARGE SCALE GENOMIC DNA]</scope>
    <source>
        <strain evidence="3 4">TF11-11</strain>
    </source>
</reference>
<dbReference type="GO" id="GO:0005694">
    <property type="term" value="C:chromosome"/>
    <property type="evidence" value="ECO:0007669"/>
    <property type="project" value="TreeGrafter"/>
</dbReference>
<dbReference type="InterPro" id="IPR050336">
    <property type="entry name" value="Chromosome_partition/occlusion"/>
</dbReference>
<dbReference type="SMART" id="SM00470">
    <property type="entry name" value="ParB"/>
    <property type="match status" value="1"/>
</dbReference>
<feature type="domain" description="ParB-like N-terminal" evidence="2">
    <location>
        <begin position="28"/>
        <end position="118"/>
    </location>
</feature>
<dbReference type="SUPFAM" id="SSF110849">
    <property type="entry name" value="ParB/Sulfiredoxin"/>
    <property type="match status" value="1"/>
</dbReference>
<proteinExistence type="inferred from homology"/>
<dbReference type="Gene3D" id="3.90.1530.30">
    <property type="match status" value="1"/>
</dbReference>
<dbReference type="EMBL" id="QSQQ01000015">
    <property type="protein sequence ID" value="RGK46465.1"/>
    <property type="molecule type" value="Genomic_DNA"/>
</dbReference>
<dbReference type="PANTHER" id="PTHR33375:SF1">
    <property type="entry name" value="CHROMOSOME-PARTITIONING PROTEIN PARB-RELATED"/>
    <property type="match status" value="1"/>
</dbReference>
<dbReference type="NCBIfam" id="TIGR00180">
    <property type="entry name" value="parB_part"/>
    <property type="match status" value="1"/>
</dbReference>
<dbReference type="AlphaFoldDB" id="A0A3E4MAB2"/>